<name>A0A382G3B3_9ZZZZ</name>
<dbReference type="GO" id="GO:0045271">
    <property type="term" value="C:respiratory chain complex I"/>
    <property type="evidence" value="ECO:0007669"/>
    <property type="project" value="InterPro"/>
</dbReference>
<protein>
    <recommendedName>
        <fullName evidence="3">NADH dehydrogenase [ubiquinone] 1 alpha subcomplex subunit 12</fullName>
    </recommendedName>
</protein>
<accession>A0A382G3B3</accession>
<dbReference type="EMBL" id="UINC01053013">
    <property type="protein sequence ID" value="SVB69027.1"/>
    <property type="molecule type" value="Genomic_DNA"/>
</dbReference>
<dbReference type="AlphaFoldDB" id="A0A382G3B3"/>
<evidence type="ECO:0000256" key="1">
    <source>
        <dbReference type="SAM" id="MobiDB-lite"/>
    </source>
</evidence>
<evidence type="ECO:0000313" key="2">
    <source>
        <dbReference type="EMBL" id="SVB69027.1"/>
    </source>
</evidence>
<dbReference type="PANTHER" id="PTHR12910">
    <property type="entry name" value="NADH-UBIQUINONE OXIDOREDUCTASE SUBUNIT B17.2"/>
    <property type="match status" value="1"/>
</dbReference>
<reference evidence="2" key="1">
    <citation type="submission" date="2018-05" db="EMBL/GenBank/DDBJ databases">
        <authorList>
            <person name="Lanie J.A."/>
            <person name="Ng W.-L."/>
            <person name="Kazmierczak K.M."/>
            <person name="Andrzejewski T.M."/>
            <person name="Davidsen T.M."/>
            <person name="Wayne K.J."/>
            <person name="Tettelin H."/>
            <person name="Glass J.I."/>
            <person name="Rusch D."/>
            <person name="Podicherti R."/>
            <person name="Tsui H.-C.T."/>
            <person name="Winkler M.E."/>
        </authorList>
    </citation>
    <scope>NUCLEOTIDE SEQUENCE</scope>
</reference>
<dbReference type="GO" id="GO:0006979">
    <property type="term" value="P:response to oxidative stress"/>
    <property type="evidence" value="ECO:0007669"/>
    <property type="project" value="TreeGrafter"/>
</dbReference>
<dbReference type="Pfam" id="PF05071">
    <property type="entry name" value="NDUFA12"/>
    <property type="match status" value="1"/>
</dbReference>
<dbReference type="PANTHER" id="PTHR12910:SF2">
    <property type="entry name" value="NADH DEHYDROGENASE [UBIQUINONE] 1 ALPHA SUBCOMPLEX SUBUNIT 12"/>
    <property type="match status" value="1"/>
</dbReference>
<dbReference type="InterPro" id="IPR007763">
    <property type="entry name" value="NDUFA12"/>
</dbReference>
<gene>
    <name evidence="2" type="ORF">METZ01_LOCUS221881</name>
</gene>
<evidence type="ECO:0008006" key="3">
    <source>
        <dbReference type="Google" id="ProtNLM"/>
    </source>
</evidence>
<feature type="compositionally biased region" description="Basic and acidic residues" evidence="1">
    <location>
        <begin position="99"/>
        <end position="112"/>
    </location>
</feature>
<organism evidence="2">
    <name type="scientific">marine metagenome</name>
    <dbReference type="NCBI Taxonomy" id="408172"/>
    <lineage>
        <taxon>unclassified sequences</taxon>
        <taxon>metagenomes</taxon>
        <taxon>ecological metagenomes</taxon>
    </lineage>
</organism>
<feature type="region of interest" description="Disordered" evidence="1">
    <location>
        <begin position="92"/>
        <end position="119"/>
    </location>
</feature>
<sequence length="119" mass="14597">MLTFFKQIFVWWNQQTLGTRIQTIFYGKFVGQDSFGNKYYQSKSGKRWIIYKDEIDASKIPNDWYSWMHYTKNKIENLHDLKKYEWQKPHLSNQTGTEKSYHPNKENNEISKKYKAWQK</sequence>
<proteinExistence type="predicted"/>